<organism evidence="1">
    <name type="scientific">marine metagenome</name>
    <dbReference type="NCBI Taxonomy" id="408172"/>
    <lineage>
        <taxon>unclassified sequences</taxon>
        <taxon>metagenomes</taxon>
        <taxon>ecological metagenomes</taxon>
    </lineage>
</organism>
<sequence>VVVVELHDISGVLIDGSNVCRDRSISPRGADAAWERLEFFLHSLGNALPPSSLYVVADRSLFPRLDARGKQCLKDLRGQGCLEEVKFADERLL</sequence>
<proteinExistence type="predicted"/>
<protein>
    <recommendedName>
        <fullName evidence="2">RNase NYN domain-containing protein</fullName>
    </recommendedName>
</protein>
<accession>A0A383E5D4</accession>
<gene>
    <name evidence="1" type="ORF">METZ01_LOCUS504668</name>
</gene>
<evidence type="ECO:0000313" key="1">
    <source>
        <dbReference type="EMBL" id="SVE51814.1"/>
    </source>
</evidence>
<dbReference type="EMBL" id="UINC01222856">
    <property type="protein sequence ID" value="SVE51814.1"/>
    <property type="molecule type" value="Genomic_DNA"/>
</dbReference>
<evidence type="ECO:0008006" key="2">
    <source>
        <dbReference type="Google" id="ProtNLM"/>
    </source>
</evidence>
<feature type="non-terminal residue" evidence="1">
    <location>
        <position position="93"/>
    </location>
</feature>
<name>A0A383E5D4_9ZZZZ</name>
<feature type="non-terminal residue" evidence="1">
    <location>
        <position position="1"/>
    </location>
</feature>
<dbReference type="AlphaFoldDB" id="A0A383E5D4"/>
<reference evidence="1" key="1">
    <citation type="submission" date="2018-05" db="EMBL/GenBank/DDBJ databases">
        <authorList>
            <person name="Lanie J.A."/>
            <person name="Ng W.-L."/>
            <person name="Kazmierczak K.M."/>
            <person name="Andrzejewski T.M."/>
            <person name="Davidsen T.M."/>
            <person name="Wayne K.J."/>
            <person name="Tettelin H."/>
            <person name="Glass J.I."/>
            <person name="Rusch D."/>
            <person name="Podicherti R."/>
            <person name="Tsui H.-C.T."/>
            <person name="Winkler M.E."/>
        </authorList>
    </citation>
    <scope>NUCLEOTIDE SEQUENCE</scope>
</reference>